<feature type="binding site" evidence="1">
    <location>
        <position position="87"/>
    </location>
    <ligand>
        <name>Mg(2+)</name>
        <dbReference type="ChEBI" id="CHEBI:18420"/>
        <label>1</label>
        <note>catalytic</note>
    </ligand>
</feature>
<dbReference type="Proteomes" id="UP000249061">
    <property type="component" value="Unassembled WGS sequence"/>
</dbReference>
<feature type="binding site" evidence="1">
    <location>
        <position position="89"/>
    </location>
    <ligand>
        <name>Mg(2+)</name>
        <dbReference type="ChEBI" id="CHEBI:18420"/>
        <label>1</label>
        <note>catalytic</note>
    </ligand>
</feature>
<evidence type="ECO:0000256" key="1">
    <source>
        <dbReference type="PIRSR" id="PIRSR600760-2"/>
    </source>
</evidence>
<dbReference type="Gene3D" id="3.40.190.80">
    <property type="match status" value="1"/>
</dbReference>
<keyword evidence="1" id="KW-0460">Magnesium</keyword>
<protein>
    <submittedName>
        <fullName evidence="2">3'(2'),5'-bisphosphate nucleotidase CysQ</fullName>
    </submittedName>
</protein>
<organism evidence="2 3">
    <name type="scientific">Archangium gephyra</name>
    <dbReference type="NCBI Taxonomy" id="48"/>
    <lineage>
        <taxon>Bacteria</taxon>
        <taxon>Pseudomonadati</taxon>
        <taxon>Myxococcota</taxon>
        <taxon>Myxococcia</taxon>
        <taxon>Myxococcales</taxon>
        <taxon>Cystobacterineae</taxon>
        <taxon>Archangiaceae</taxon>
        <taxon>Archangium</taxon>
    </lineage>
</organism>
<dbReference type="PANTHER" id="PTHR43028:SF5">
    <property type="entry name" value="3'(2'),5'-BISPHOSPHATE NUCLEOTIDASE 1"/>
    <property type="match status" value="1"/>
</dbReference>
<sequence length="275" mass="29334">MGSNVFTDELEVAKRLARQAAEVINRVYAGAFDVVQKAGGGGPVTEADKRANELIVNGLKKAFPTDEIVAEESTHVAPKGNRVWFVDPLDGTREFVDRNGMFAVHIGLAIDGKAVAGVVLAPVHGACWSGAQGAPCVLELGDERRELTMQPVKHTKDLRLVVSRSHKSSKTAAIRDALGITQTKEQGSVGLKCALLAMGEADLYLHPSTMSNRWDSCAPQAVIEAAGGMLVDFNGDAYGYEGREIVNGRGLVGCHRDTWAMIEHAAKKFGPTAQG</sequence>
<accession>A0A2W5TM97</accession>
<dbReference type="InterPro" id="IPR020550">
    <property type="entry name" value="Inositol_monophosphatase_CS"/>
</dbReference>
<dbReference type="SUPFAM" id="SSF56655">
    <property type="entry name" value="Carbohydrate phosphatase"/>
    <property type="match status" value="1"/>
</dbReference>
<feature type="binding site" evidence="1">
    <location>
        <position position="90"/>
    </location>
    <ligand>
        <name>Mg(2+)</name>
        <dbReference type="ChEBI" id="CHEBI:18420"/>
        <label>2</label>
    </ligand>
</feature>
<feature type="binding site" evidence="1">
    <location>
        <position position="215"/>
    </location>
    <ligand>
        <name>Mg(2+)</name>
        <dbReference type="ChEBI" id="CHEBI:18420"/>
        <label>1</label>
        <note>catalytic</note>
    </ligand>
</feature>
<gene>
    <name evidence="2" type="ORF">DI536_06020</name>
</gene>
<dbReference type="CDD" id="cd01638">
    <property type="entry name" value="CysQ"/>
    <property type="match status" value="1"/>
</dbReference>
<dbReference type="PANTHER" id="PTHR43028">
    <property type="entry name" value="3'(2'),5'-BISPHOSPHATE NUCLEOTIDASE 1"/>
    <property type="match status" value="1"/>
</dbReference>
<dbReference type="GO" id="GO:0046854">
    <property type="term" value="P:phosphatidylinositol phosphate biosynthetic process"/>
    <property type="evidence" value="ECO:0007669"/>
    <property type="project" value="InterPro"/>
</dbReference>
<reference evidence="2 3" key="1">
    <citation type="submission" date="2017-08" db="EMBL/GenBank/DDBJ databases">
        <title>Infants hospitalized years apart are colonized by the same room-sourced microbial strains.</title>
        <authorList>
            <person name="Brooks B."/>
            <person name="Olm M.R."/>
            <person name="Firek B.A."/>
            <person name="Baker R."/>
            <person name="Thomas B.C."/>
            <person name="Morowitz M.J."/>
            <person name="Banfield J.F."/>
        </authorList>
    </citation>
    <scope>NUCLEOTIDE SEQUENCE [LARGE SCALE GENOMIC DNA]</scope>
    <source>
        <strain evidence="2">S2_003_000_R2_14</strain>
    </source>
</reference>
<comment type="caution">
    <text evidence="2">The sequence shown here is derived from an EMBL/GenBank/DDBJ whole genome shotgun (WGS) entry which is preliminary data.</text>
</comment>
<dbReference type="GO" id="GO:0046872">
    <property type="term" value="F:metal ion binding"/>
    <property type="evidence" value="ECO:0007669"/>
    <property type="project" value="UniProtKB-KW"/>
</dbReference>
<dbReference type="InterPro" id="IPR000760">
    <property type="entry name" value="Inositol_monophosphatase-like"/>
</dbReference>
<proteinExistence type="predicted"/>
<keyword evidence="1" id="KW-0479">Metal-binding</keyword>
<feature type="binding site" evidence="1">
    <location>
        <position position="71"/>
    </location>
    <ligand>
        <name>Mg(2+)</name>
        <dbReference type="ChEBI" id="CHEBI:18420"/>
        <label>1</label>
        <note>catalytic</note>
    </ligand>
</feature>
<comment type="cofactor">
    <cofactor evidence="1">
        <name>Mg(2+)</name>
        <dbReference type="ChEBI" id="CHEBI:18420"/>
    </cofactor>
</comment>
<dbReference type="PRINTS" id="PR00377">
    <property type="entry name" value="IMPHPHTASES"/>
</dbReference>
<name>A0A2W5TM97_9BACT</name>
<dbReference type="Pfam" id="PF00459">
    <property type="entry name" value="Inositol_P"/>
    <property type="match status" value="1"/>
</dbReference>
<evidence type="ECO:0000313" key="3">
    <source>
        <dbReference type="Proteomes" id="UP000249061"/>
    </source>
</evidence>
<evidence type="ECO:0000313" key="2">
    <source>
        <dbReference type="EMBL" id="PZR16710.1"/>
    </source>
</evidence>
<dbReference type="AlphaFoldDB" id="A0A2W5TM97"/>
<dbReference type="Gene3D" id="3.30.540.10">
    <property type="entry name" value="Fructose-1,6-Bisphosphatase, subunit A, domain 1"/>
    <property type="match status" value="1"/>
</dbReference>
<dbReference type="InterPro" id="IPR050725">
    <property type="entry name" value="CysQ/Inositol_MonoPase"/>
</dbReference>
<dbReference type="EMBL" id="QFQP01000003">
    <property type="protein sequence ID" value="PZR16710.1"/>
    <property type="molecule type" value="Genomic_DNA"/>
</dbReference>
<dbReference type="PROSITE" id="PS00630">
    <property type="entry name" value="IMP_2"/>
    <property type="match status" value="1"/>
</dbReference>